<evidence type="ECO:0000259" key="7">
    <source>
        <dbReference type="Pfam" id="PF02687"/>
    </source>
</evidence>
<evidence type="ECO:0000256" key="1">
    <source>
        <dbReference type="ARBA" id="ARBA00004651"/>
    </source>
</evidence>
<feature type="transmembrane region" description="Helical" evidence="6">
    <location>
        <begin position="400"/>
        <end position="424"/>
    </location>
</feature>
<evidence type="ECO:0000313" key="10">
    <source>
        <dbReference type="Proteomes" id="UP000468388"/>
    </source>
</evidence>
<evidence type="ECO:0000256" key="3">
    <source>
        <dbReference type="ARBA" id="ARBA00022692"/>
    </source>
</evidence>
<dbReference type="AlphaFoldDB" id="A0A6N8JHA7"/>
<evidence type="ECO:0000259" key="8">
    <source>
        <dbReference type="Pfam" id="PF12704"/>
    </source>
</evidence>
<keyword evidence="5 6" id="KW-0472">Membrane</keyword>
<feature type="transmembrane region" description="Helical" evidence="6">
    <location>
        <begin position="784"/>
        <end position="805"/>
    </location>
</feature>
<keyword evidence="2" id="KW-1003">Cell membrane</keyword>
<feature type="transmembrane region" description="Helical" evidence="6">
    <location>
        <begin position="32"/>
        <end position="52"/>
    </location>
</feature>
<dbReference type="InterPro" id="IPR003838">
    <property type="entry name" value="ABC3_permease_C"/>
</dbReference>
<keyword evidence="3 6" id="KW-0812">Transmembrane</keyword>
<sequence>MSSRSSIATTMFNYNHFKIAYRSLWRKRAFSFLNIAGLAVGIAASLLIFLVIRNEMSYDRYHKNVNRIYRVVTTVTNASNGEVESTHAAAPMPLSGTLRQDFPGIEQAAGIWDIGPAQVYVPGKDLADEKRFNVKNGLFFSEPHLFKIFDYTWLAGNAEGLKDLNTVVLDKSLAETFFGNYSNAIGKTVQLWSYRVPLKVVGVYKDLPANTDVPVRLVGSFVTFVKLNGNNLLDKSSWSHPNFNSSCFVLISAKQDMNKLQQQMPGFVNHYYPEEHGLKTKQTHLAFQPLKEVHLDKRFTHYGKASLTYRELYSLGLIGIFLLLVACINFINLATAQSVSRAKEIGVRKVLGSTRTQLLRQFLNETALITAMALVLAGVIVSLSLPALSTLMQKEISPQLLYSPVTILYLLFTGVLITLLAGSYPAMVLSGFNPVAAIKSKITTRTIGGISLRRGLVVMQFVIAQLLVIGTLVVVKQMAYFRNQPMGFAKEAVILISLPSEDSYKQHYENMKQQLSQIPGVSAASLCMDAPSAGWESSSTFFFDNNPEKQPFVTMQQFADTGYIRTFQLGLVAGRMPYASDTIRELLVNETMVKKLGLKSVNEILDKTISFDDGIKYPIVGVLKDFNSRNLRYAVQPLVLTTYFRTYSFVALRLDPVKMQTTLPQVQKVFTSVFPTYLFDCTFLDERIGEYYEIEGITAKLFEVFAFLAIFISCLGLYGLISFMAVQKTKEVGIRKVLGASIQSIVYMFSREFTILIGIAFLVAAPLGYYFMQEWLAGFYYHTNMGWGIFVMSVVLSVIIAWITVGYKAVSAALANPVKSLKTE</sequence>
<dbReference type="Pfam" id="PF12704">
    <property type="entry name" value="MacB_PCD"/>
    <property type="match status" value="1"/>
</dbReference>
<evidence type="ECO:0000256" key="4">
    <source>
        <dbReference type="ARBA" id="ARBA00022989"/>
    </source>
</evidence>
<dbReference type="Pfam" id="PF02687">
    <property type="entry name" value="FtsX"/>
    <property type="match status" value="2"/>
</dbReference>
<feature type="domain" description="ABC3 transporter permease C-terminal" evidence="7">
    <location>
        <begin position="317"/>
        <end position="434"/>
    </location>
</feature>
<feature type="transmembrane region" description="Helical" evidence="6">
    <location>
        <begin position="456"/>
        <end position="475"/>
    </location>
</feature>
<feature type="transmembrane region" description="Helical" evidence="6">
    <location>
        <begin position="312"/>
        <end position="331"/>
    </location>
</feature>
<dbReference type="InterPro" id="IPR025857">
    <property type="entry name" value="MacB_PCD"/>
</dbReference>
<dbReference type="EMBL" id="WRXO01000008">
    <property type="protein sequence ID" value="MVT43678.1"/>
    <property type="molecule type" value="Genomic_DNA"/>
</dbReference>
<feature type="domain" description="MacB-like periplasmic core" evidence="8">
    <location>
        <begin position="31"/>
        <end position="264"/>
    </location>
</feature>
<feature type="transmembrane region" description="Helical" evidence="6">
    <location>
        <begin position="753"/>
        <end position="772"/>
    </location>
</feature>
<comment type="caution">
    <text evidence="9">The sequence shown here is derived from an EMBL/GenBank/DDBJ whole genome shotgun (WGS) entry which is preliminary data.</text>
</comment>
<evidence type="ECO:0000256" key="5">
    <source>
        <dbReference type="ARBA" id="ARBA00023136"/>
    </source>
</evidence>
<dbReference type="GO" id="GO:0005886">
    <property type="term" value="C:plasma membrane"/>
    <property type="evidence" value="ECO:0007669"/>
    <property type="project" value="UniProtKB-SubCell"/>
</dbReference>
<gene>
    <name evidence="9" type="ORF">GO495_23990</name>
</gene>
<dbReference type="PANTHER" id="PTHR30572:SF18">
    <property type="entry name" value="ABC-TYPE MACROLIDE FAMILY EXPORT SYSTEM PERMEASE COMPONENT 2"/>
    <property type="match status" value="1"/>
</dbReference>
<dbReference type="GO" id="GO:0022857">
    <property type="term" value="F:transmembrane transporter activity"/>
    <property type="evidence" value="ECO:0007669"/>
    <property type="project" value="TreeGrafter"/>
</dbReference>
<evidence type="ECO:0000313" key="9">
    <source>
        <dbReference type="EMBL" id="MVT43678.1"/>
    </source>
</evidence>
<dbReference type="PANTHER" id="PTHR30572">
    <property type="entry name" value="MEMBRANE COMPONENT OF TRANSPORTER-RELATED"/>
    <property type="match status" value="1"/>
</dbReference>
<organism evidence="9 10">
    <name type="scientific">Chitinophaga oryziterrae</name>
    <dbReference type="NCBI Taxonomy" id="1031224"/>
    <lineage>
        <taxon>Bacteria</taxon>
        <taxon>Pseudomonadati</taxon>
        <taxon>Bacteroidota</taxon>
        <taxon>Chitinophagia</taxon>
        <taxon>Chitinophagales</taxon>
        <taxon>Chitinophagaceae</taxon>
        <taxon>Chitinophaga</taxon>
    </lineage>
</organism>
<evidence type="ECO:0000256" key="2">
    <source>
        <dbReference type="ARBA" id="ARBA00022475"/>
    </source>
</evidence>
<keyword evidence="10" id="KW-1185">Reference proteome</keyword>
<feature type="transmembrane region" description="Helical" evidence="6">
    <location>
        <begin position="367"/>
        <end position="388"/>
    </location>
</feature>
<proteinExistence type="predicted"/>
<protein>
    <submittedName>
        <fullName evidence="9">FtsX-like permease family protein</fullName>
    </submittedName>
</protein>
<comment type="subcellular location">
    <subcellularLocation>
        <location evidence="1">Cell membrane</location>
        <topology evidence="1">Multi-pass membrane protein</topology>
    </subcellularLocation>
</comment>
<dbReference type="Proteomes" id="UP000468388">
    <property type="component" value="Unassembled WGS sequence"/>
</dbReference>
<accession>A0A6N8JHA7</accession>
<feature type="domain" description="ABC3 transporter permease C-terminal" evidence="7">
    <location>
        <begin position="704"/>
        <end position="809"/>
    </location>
</feature>
<reference evidence="9 10" key="1">
    <citation type="submission" date="2019-12" db="EMBL/GenBank/DDBJ databases">
        <title>The draft genomic sequence of strain Chitinophaga oryziterrae JCM 16595.</title>
        <authorList>
            <person name="Zhang X."/>
        </authorList>
    </citation>
    <scope>NUCLEOTIDE SEQUENCE [LARGE SCALE GENOMIC DNA]</scope>
    <source>
        <strain evidence="9 10">JCM 16595</strain>
    </source>
</reference>
<dbReference type="InterPro" id="IPR050250">
    <property type="entry name" value="Macrolide_Exporter_MacB"/>
</dbReference>
<name>A0A6N8JHA7_9BACT</name>
<feature type="transmembrane region" description="Helical" evidence="6">
    <location>
        <begin position="704"/>
        <end position="726"/>
    </location>
</feature>
<evidence type="ECO:0000256" key="6">
    <source>
        <dbReference type="SAM" id="Phobius"/>
    </source>
</evidence>
<keyword evidence="4 6" id="KW-1133">Transmembrane helix</keyword>